<feature type="chain" id="PRO_5039025426" description="Small secreted protein" evidence="2">
    <location>
        <begin position="22"/>
        <end position="227"/>
    </location>
</feature>
<keyword evidence="2" id="KW-0732">Signal</keyword>
<proteinExistence type="predicted"/>
<dbReference type="AlphaFoldDB" id="A0A345SYM2"/>
<dbReference type="OrthoDB" id="4350650at2"/>
<dbReference type="PROSITE" id="PS51257">
    <property type="entry name" value="PROKAR_LIPOPROTEIN"/>
    <property type="match status" value="1"/>
</dbReference>
<evidence type="ECO:0000313" key="4">
    <source>
        <dbReference type="Proteomes" id="UP000249340"/>
    </source>
</evidence>
<name>A0A345SYM2_9ACTN</name>
<evidence type="ECO:0000256" key="2">
    <source>
        <dbReference type="SAM" id="SignalP"/>
    </source>
</evidence>
<evidence type="ECO:0000256" key="1">
    <source>
        <dbReference type="SAM" id="MobiDB-lite"/>
    </source>
</evidence>
<evidence type="ECO:0000313" key="3">
    <source>
        <dbReference type="EMBL" id="AXI78827.1"/>
    </source>
</evidence>
<accession>A0A345SYM2</accession>
<feature type="signal peptide" evidence="2">
    <location>
        <begin position="1"/>
        <end position="21"/>
    </location>
</feature>
<reference evidence="4" key="1">
    <citation type="submission" date="2018-07" db="EMBL/GenBank/DDBJ databases">
        <title>Streptacidiphilus bronchialis DSM 106435 chromosome.</title>
        <authorList>
            <person name="Batra D."/>
            <person name="Gulvik C.A."/>
        </authorList>
    </citation>
    <scope>NUCLEOTIDE SEQUENCE [LARGE SCALE GENOMIC DNA]</scope>
    <source>
        <strain evidence="4">DSM 106435</strain>
    </source>
</reference>
<dbReference type="EMBL" id="CP031264">
    <property type="protein sequence ID" value="AXI78827.1"/>
    <property type="molecule type" value="Genomic_DNA"/>
</dbReference>
<evidence type="ECO:0008006" key="5">
    <source>
        <dbReference type="Google" id="ProtNLM"/>
    </source>
</evidence>
<dbReference type="Proteomes" id="UP000249340">
    <property type="component" value="Chromosome"/>
</dbReference>
<feature type="compositionally biased region" description="Low complexity" evidence="1">
    <location>
        <begin position="178"/>
        <end position="227"/>
    </location>
</feature>
<organism evidence="3 4">
    <name type="scientific">Peterkaempfera bronchialis</name>
    <dbReference type="NCBI Taxonomy" id="2126346"/>
    <lineage>
        <taxon>Bacteria</taxon>
        <taxon>Bacillati</taxon>
        <taxon>Actinomycetota</taxon>
        <taxon>Actinomycetes</taxon>
        <taxon>Kitasatosporales</taxon>
        <taxon>Streptomycetaceae</taxon>
        <taxon>Peterkaempfera</taxon>
    </lineage>
</organism>
<dbReference type="RefSeq" id="WP_111491308.1">
    <property type="nucleotide sequence ID" value="NZ_CP031264.1"/>
</dbReference>
<gene>
    <name evidence="3" type="ORF">C7M71_016815</name>
</gene>
<keyword evidence="4" id="KW-1185">Reference proteome</keyword>
<feature type="region of interest" description="Disordered" evidence="1">
    <location>
        <begin position="172"/>
        <end position="227"/>
    </location>
</feature>
<sequence>MKIKLLALPAAGALLALGATACSDNTAQLESWAKAVCDAAKNPISQANAALADTGRVKQGESPDQLRKRLSGDIAVLGQANRQIAAAVDAAGAPKIDNGSGLQQQAVDELGRAAAGYQEVQKKVDALPTGDQAKFADGLKSVGDQVQQLAQLSSSAIAKVQTGDLGQAIAKQPGCKTAAGDSASAPASGPAASAPESQPAASSSASSGSPSAPASASPKASASAPKD</sequence>
<protein>
    <recommendedName>
        <fullName evidence="5">Small secreted protein</fullName>
    </recommendedName>
</protein>
<dbReference type="KEGG" id="stri:C7M71_016815"/>